<dbReference type="Pfam" id="PF05437">
    <property type="entry name" value="AzlD"/>
    <property type="match status" value="1"/>
</dbReference>
<accession>A0A1J1AA33</accession>
<gene>
    <name evidence="2" type="ORF">HSR6_0534</name>
</gene>
<dbReference type="KEGG" id="hhsr:HSR6_0534"/>
<keyword evidence="1" id="KW-0812">Transmembrane</keyword>
<sequence>MTTGYPDPIVWLAILAIGVLTFAIRVSFIALFGRLDEIPARAKLFLRYVPAAVLAGLVFPAFLTFDGAGGPAMDKLLAGGIAAAIAWRTENVLATLLAGMGSLWVLRFVVL</sequence>
<protein>
    <submittedName>
        <fullName evidence="2">Uncharacterized protein</fullName>
    </submittedName>
</protein>
<keyword evidence="1" id="KW-1133">Transmembrane helix</keyword>
<name>A0A1J1AA33_9EURY</name>
<feature type="transmembrane region" description="Helical" evidence="1">
    <location>
        <begin position="12"/>
        <end position="32"/>
    </location>
</feature>
<dbReference type="RefSeq" id="WP_071932719.1">
    <property type="nucleotide sequence ID" value="NZ_CP016804.1"/>
</dbReference>
<reference evidence="3" key="1">
    <citation type="submission" date="2016-08" db="EMBL/GenBank/DDBJ databases">
        <title>Discovery of first anaerobic lithoheterotrophic haloarchae widely represented in hypersaline habitats.</title>
        <authorList>
            <person name="Sorokin D.Y."/>
            <person name="Kublanov I.V."/>
            <person name="Roman P."/>
            <person name="Sinninghe Damste J.S."/>
            <person name="Golyshin P.N."/>
            <person name="Rojo D."/>
            <person name="Ciordia S."/>
            <person name="Mena Md.C."/>
            <person name="Ferrer M."/>
            <person name="Smedile F."/>
            <person name="Messina E."/>
            <person name="La Cono V."/>
            <person name="Yakimov M.M."/>
        </authorList>
    </citation>
    <scope>NUCLEOTIDE SEQUENCE [LARGE SCALE GENOMIC DNA]</scope>
    <source>
        <strain evidence="3">HSR6</strain>
    </source>
</reference>
<dbReference type="Proteomes" id="UP000186165">
    <property type="component" value="Chromosome"/>
</dbReference>
<evidence type="ECO:0000313" key="3">
    <source>
        <dbReference type="Proteomes" id="UP000186165"/>
    </source>
</evidence>
<keyword evidence="1" id="KW-0472">Membrane</keyword>
<keyword evidence="3" id="KW-1185">Reference proteome</keyword>
<feature type="transmembrane region" description="Helical" evidence="1">
    <location>
        <begin position="44"/>
        <end position="65"/>
    </location>
</feature>
<dbReference type="EMBL" id="CP016804">
    <property type="protein sequence ID" value="APE94996.1"/>
    <property type="molecule type" value="Genomic_DNA"/>
</dbReference>
<organism evidence="2 3">
    <name type="scientific">Halodesulfurarchaeum formicicum</name>
    <dbReference type="NCBI Taxonomy" id="1873524"/>
    <lineage>
        <taxon>Archaea</taxon>
        <taxon>Methanobacteriati</taxon>
        <taxon>Methanobacteriota</taxon>
        <taxon>Stenosarchaea group</taxon>
        <taxon>Halobacteria</taxon>
        <taxon>Halobacteriales</taxon>
        <taxon>Halobacteriaceae</taxon>
        <taxon>Halodesulfurarchaeum</taxon>
    </lineage>
</organism>
<feature type="transmembrane region" description="Helical" evidence="1">
    <location>
        <begin position="92"/>
        <end position="110"/>
    </location>
</feature>
<dbReference type="OrthoDB" id="187711at2157"/>
<proteinExistence type="predicted"/>
<dbReference type="AlphaFoldDB" id="A0A1J1AA33"/>
<dbReference type="GeneID" id="30417058"/>
<dbReference type="InterPro" id="IPR008407">
    <property type="entry name" value="Brnchd-chn_aa_trnsp_AzlD"/>
</dbReference>
<evidence type="ECO:0000256" key="1">
    <source>
        <dbReference type="SAM" id="Phobius"/>
    </source>
</evidence>
<evidence type="ECO:0000313" key="2">
    <source>
        <dbReference type="EMBL" id="APE94996.1"/>
    </source>
</evidence>